<dbReference type="EMBL" id="SSTD01019234">
    <property type="protein sequence ID" value="TYJ96818.1"/>
    <property type="molecule type" value="Genomic_DNA"/>
</dbReference>
<keyword evidence="2 5" id="KW-0689">Ribosomal protein</keyword>
<reference evidence="7 8" key="1">
    <citation type="submission" date="2019-08" db="EMBL/GenBank/DDBJ databases">
        <title>Draft genome sequences of two oriental melons (Cucumis melo L. var makuwa).</title>
        <authorList>
            <person name="Kwon S.-Y."/>
        </authorList>
    </citation>
    <scope>NUCLEOTIDE SEQUENCE [LARGE SCALE GENOMIC DNA]</scope>
    <source>
        <strain evidence="8">cv. Chang Bougi</strain>
        <strain evidence="7">cv. SW 3</strain>
        <tissue evidence="5">Leaf</tissue>
    </source>
</reference>
<dbReference type="SUPFAM" id="SSF56808">
    <property type="entry name" value="Ribosomal protein L1"/>
    <property type="match status" value="1"/>
</dbReference>
<evidence type="ECO:0000256" key="4">
    <source>
        <dbReference type="SAM" id="Phobius"/>
    </source>
</evidence>
<dbReference type="Proteomes" id="UP000321393">
    <property type="component" value="Unassembled WGS sequence"/>
</dbReference>
<keyword evidence="3" id="KW-0687">Ribonucleoprotein</keyword>
<dbReference type="Proteomes" id="UP000321947">
    <property type="component" value="Unassembled WGS sequence"/>
</dbReference>
<keyword evidence="4" id="KW-0472">Membrane</keyword>
<evidence type="ECO:0000313" key="5">
    <source>
        <dbReference type="EMBL" id="KAA0054392.1"/>
    </source>
</evidence>
<evidence type="ECO:0000313" key="7">
    <source>
        <dbReference type="Proteomes" id="UP000321393"/>
    </source>
</evidence>
<dbReference type="Gene3D" id="3.40.50.790">
    <property type="match status" value="1"/>
</dbReference>
<keyword evidence="4" id="KW-0812">Transmembrane</keyword>
<proteinExistence type="inferred from homology"/>
<dbReference type="InterPro" id="IPR023674">
    <property type="entry name" value="Ribosomal_uL1-like"/>
</dbReference>
<dbReference type="AlphaFoldDB" id="A0A5A7UF52"/>
<dbReference type="GO" id="GO:0005840">
    <property type="term" value="C:ribosome"/>
    <property type="evidence" value="ECO:0007669"/>
    <property type="project" value="UniProtKB-KW"/>
</dbReference>
<protein>
    <submittedName>
        <fullName evidence="5">50S ribosomal protein L1</fullName>
    </submittedName>
</protein>
<keyword evidence="4" id="KW-1133">Transmembrane helix</keyword>
<evidence type="ECO:0000256" key="1">
    <source>
        <dbReference type="ARBA" id="ARBA00010531"/>
    </source>
</evidence>
<dbReference type="OrthoDB" id="1747252at2759"/>
<dbReference type="GO" id="GO:1990904">
    <property type="term" value="C:ribonucleoprotein complex"/>
    <property type="evidence" value="ECO:0007669"/>
    <property type="project" value="UniProtKB-KW"/>
</dbReference>
<dbReference type="Pfam" id="PF00687">
    <property type="entry name" value="Ribosomal_L1"/>
    <property type="match status" value="1"/>
</dbReference>
<organism evidence="5 7">
    <name type="scientific">Cucumis melo var. makuwa</name>
    <name type="common">Oriental melon</name>
    <dbReference type="NCBI Taxonomy" id="1194695"/>
    <lineage>
        <taxon>Eukaryota</taxon>
        <taxon>Viridiplantae</taxon>
        <taxon>Streptophyta</taxon>
        <taxon>Embryophyta</taxon>
        <taxon>Tracheophyta</taxon>
        <taxon>Spermatophyta</taxon>
        <taxon>Magnoliopsida</taxon>
        <taxon>eudicotyledons</taxon>
        <taxon>Gunneridae</taxon>
        <taxon>Pentapetalae</taxon>
        <taxon>rosids</taxon>
        <taxon>fabids</taxon>
        <taxon>Cucurbitales</taxon>
        <taxon>Cucurbitaceae</taxon>
        <taxon>Benincaseae</taxon>
        <taxon>Cucumis</taxon>
    </lineage>
</organism>
<dbReference type="EMBL" id="SSTE01008830">
    <property type="protein sequence ID" value="KAA0054392.1"/>
    <property type="molecule type" value="Genomic_DNA"/>
</dbReference>
<dbReference type="STRING" id="1194695.A0A5A7UF52"/>
<dbReference type="InterPro" id="IPR016095">
    <property type="entry name" value="Ribosomal_uL1_3-a/b-sand"/>
</dbReference>
<accession>A0A5A7UF52</accession>
<evidence type="ECO:0000256" key="2">
    <source>
        <dbReference type="ARBA" id="ARBA00022980"/>
    </source>
</evidence>
<comment type="similarity">
    <text evidence="1">Belongs to the universal ribosomal protein uL1 family.</text>
</comment>
<evidence type="ECO:0000256" key="3">
    <source>
        <dbReference type="ARBA" id="ARBA00023274"/>
    </source>
</evidence>
<evidence type="ECO:0000313" key="8">
    <source>
        <dbReference type="Proteomes" id="UP000321947"/>
    </source>
</evidence>
<evidence type="ECO:0000313" key="6">
    <source>
        <dbReference type="EMBL" id="TYJ96818.1"/>
    </source>
</evidence>
<comment type="caution">
    <text evidence="5">The sequence shown here is derived from an EMBL/GenBank/DDBJ whole genome shotgun (WGS) entry which is preliminary data.</text>
</comment>
<sequence>MLLTQKPSIFVVSSHSRVLPQRRRLPLLHLTSPSLNATSCYYRLGSDTAATVSVQTPRLLSLNTTATILVRTSRLFSLNTATTLCEKFNEAKNAGADLVGGEDLIEQIKGGFMEFDKLISSPDMMPKVLRSHPQFNKGELFLFAKGLISDHVLQTPFQGRLMAIIMAPLSGFAGVYTKVNYLCSFITILMILNHVLRFWKNLLEQ</sequence>
<dbReference type="InterPro" id="IPR028364">
    <property type="entry name" value="Ribosomal_uL1/biogenesis"/>
</dbReference>
<gene>
    <name evidence="6" type="ORF">E5676_scaffold2750G00090</name>
    <name evidence="5" type="ORF">E6C27_scaffold24G001350</name>
</gene>
<dbReference type="PANTHER" id="PTHR36427">
    <property type="entry name" value="54S RIBOSOMAL PROTEIN L1, MITOCHONDRIAL"/>
    <property type="match status" value="1"/>
</dbReference>
<dbReference type="PANTHER" id="PTHR36427:SF3">
    <property type="entry name" value="LARGE RIBOSOMAL SUBUNIT PROTEIN UL1M"/>
    <property type="match status" value="1"/>
</dbReference>
<feature type="transmembrane region" description="Helical" evidence="4">
    <location>
        <begin position="179"/>
        <end position="199"/>
    </location>
</feature>
<name>A0A5A7UF52_CUCMM</name>